<dbReference type="PROSITE" id="PS50929">
    <property type="entry name" value="ABC_TM1F"/>
    <property type="match status" value="1"/>
</dbReference>
<dbReference type="SUPFAM" id="SSF52540">
    <property type="entry name" value="P-loop containing nucleoside triphosphate hydrolases"/>
    <property type="match status" value="1"/>
</dbReference>
<dbReference type="InterPro" id="IPR039421">
    <property type="entry name" value="Type_1_exporter"/>
</dbReference>
<keyword evidence="5" id="KW-0547">Nucleotide-binding</keyword>
<keyword evidence="8 9" id="KW-0472">Membrane</keyword>
<accession>A0A2S1LD55</accession>
<dbReference type="CDD" id="cd18541">
    <property type="entry name" value="ABC_6TM_TmrB_like"/>
    <property type="match status" value="1"/>
</dbReference>
<dbReference type="Gene3D" id="1.20.1560.10">
    <property type="entry name" value="ABC transporter type 1, transmembrane domain"/>
    <property type="match status" value="1"/>
</dbReference>
<evidence type="ECO:0000259" key="11">
    <source>
        <dbReference type="PROSITE" id="PS50929"/>
    </source>
</evidence>
<dbReference type="PROSITE" id="PS50893">
    <property type="entry name" value="ABC_TRANSPORTER_2"/>
    <property type="match status" value="1"/>
</dbReference>
<evidence type="ECO:0000256" key="6">
    <source>
        <dbReference type="ARBA" id="ARBA00022840"/>
    </source>
</evidence>
<dbReference type="PANTHER" id="PTHR43394">
    <property type="entry name" value="ATP-DEPENDENT PERMEASE MDL1, MITOCHONDRIAL"/>
    <property type="match status" value="1"/>
</dbReference>
<dbReference type="SUPFAM" id="SSF90123">
    <property type="entry name" value="ABC transporter transmembrane region"/>
    <property type="match status" value="1"/>
</dbReference>
<dbReference type="Pfam" id="PF00664">
    <property type="entry name" value="ABC_membrane"/>
    <property type="match status" value="1"/>
</dbReference>
<feature type="transmembrane region" description="Helical" evidence="9">
    <location>
        <begin position="64"/>
        <end position="84"/>
    </location>
</feature>
<dbReference type="OrthoDB" id="9780296at2"/>
<proteinExistence type="predicted"/>
<keyword evidence="2" id="KW-0813">Transport</keyword>
<evidence type="ECO:0000256" key="1">
    <source>
        <dbReference type="ARBA" id="ARBA00004651"/>
    </source>
</evidence>
<dbReference type="AlphaFoldDB" id="A0A2S1LD55"/>
<dbReference type="InterPro" id="IPR027417">
    <property type="entry name" value="P-loop_NTPase"/>
</dbReference>
<dbReference type="PANTHER" id="PTHR43394:SF1">
    <property type="entry name" value="ATP-BINDING CASSETTE SUB-FAMILY B MEMBER 10, MITOCHONDRIAL"/>
    <property type="match status" value="1"/>
</dbReference>
<sequence>MKELGYLNKYFVKYKYRFLMGILFTIIAQIFSLFTPKLIKKSFDAIEKFSSDKSVSNSIIQGELVNNILLIIGTTIIAGFLTFLMRQTLIVMSRHVEFDLKNEVFKQYENLSQNFYKKNRTGDLMNRISEDVSKVRMYVGPAVMYTINTLIRFTIVITYMYNVSPRLTLYTLLPLPLLSYAIFKLSSEINKRSTTFQQYLSKVSSFSQEIFSGVRVIKAYSLEDQHQANMVDLAQESKSKSLDLARVQSLFGPFMMALIGISNLVVIYFGGLMYIDGTIQSIGTIAEFILYVNMLTWPVASLGWVSSMVQEAEASQKRLNEFLKIVPEITNKNTEHSTVEGAIVFDKVTYTYEDTNITALEDISFSIKKGETLAILGKTGSGKSTILSLISRLYDVTEGIITVDNREISSLNLYDLRNNIGIVPQDAFLFSDSIKNNIKFGKEDATDEEVIAAAKNAVVHNNIKGFKNQYDTVLGERGITLSGGQKQRVSIARAIIKNPPILLFDDCLSAVDTETEEAILNNLFEVCKDKTTIIVSHRVSSAKNADKIIILDGGKIIQQGSHNQLINEDGYYASLYLKQLSEKELL</sequence>
<feature type="transmembrane region" description="Helical" evidence="9">
    <location>
        <begin position="142"/>
        <end position="161"/>
    </location>
</feature>
<evidence type="ECO:0000256" key="5">
    <source>
        <dbReference type="ARBA" id="ARBA00022741"/>
    </source>
</evidence>
<dbReference type="GO" id="GO:0005886">
    <property type="term" value="C:plasma membrane"/>
    <property type="evidence" value="ECO:0007669"/>
    <property type="project" value="UniProtKB-SubCell"/>
</dbReference>
<dbReference type="EMBL" id="CP020918">
    <property type="protein sequence ID" value="AWG21664.1"/>
    <property type="molecule type" value="Genomic_DNA"/>
</dbReference>
<evidence type="ECO:0000256" key="7">
    <source>
        <dbReference type="ARBA" id="ARBA00022989"/>
    </source>
</evidence>
<protein>
    <submittedName>
        <fullName evidence="12">ABC transporter</fullName>
    </submittedName>
</protein>
<evidence type="ECO:0000313" key="12">
    <source>
        <dbReference type="EMBL" id="AWG21664.1"/>
    </source>
</evidence>
<organism evidence="12 13">
    <name type="scientific">Flavobacterium faecale</name>
    <dbReference type="NCBI Taxonomy" id="1355330"/>
    <lineage>
        <taxon>Bacteria</taxon>
        <taxon>Pseudomonadati</taxon>
        <taxon>Bacteroidota</taxon>
        <taxon>Flavobacteriia</taxon>
        <taxon>Flavobacteriales</taxon>
        <taxon>Flavobacteriaceae</taxon>
        <taxon>Flavobacterium</taxon>
    </lineage>
</organism>
<evidence type="ECO:0000256" key="8">
    <source>
        <dbReference type="ARBA" id="ARBA00023136"/>
    </source>
</evidence>
<dbReference type="Gene3D" id="3.40.50.300">
    <property type="entry name" value="P-loop containing nucleotide triphosphate hydrolases"/>
    <property type="match status" value="1"/>
</dbReference>
<keyword evidence="3" id="KW-1003">Cell membrane</keyword>
<dbReference type="InterPro" id="IPR036640">
    <property type="entry name" value="ABC1_TM_sf"/>
</dbReference>
<dbReference type="GO" id="GO:0005524">
    <property type="term" value="F:ATP binding"/>
    <property type="evidence" value="ECO:0007669"/>
    <property type="project" value="UniProtKB-KW"/>
</dbReference>
<feature type="transmembrane region" description="Helical" evidence="9">
    <location>
        <begin position="250"/>
        <end position="269"/>
    </location>
</feature>
<evidence type="ECO:0000259" key="10">
    <source>
        <dbReference type="PROSITE" id="PS50893"/>
    </source>
</evidence>
<feature type="transmembrane region" description="Helical" evidence="9">
    <location>
        <begin position="167"/>
        <end position="183"/>
    </location>
</feature>
<dbReference type="Pfam" id="PF00005">
    <property type="entry name" value="ABC_tran"/>
    <property type="match status" value="1"/>
</dbReference>
<keyword evidence="7 9" id="KW-1133">Transmembrane helix</keyword>
<evidence type="ECO:0000256" key="4">
    <source>
        <dbReference type="ARBA" id="ARBA00022692"/>
    </source>
</evidence>
<keyword evidence="13" id="KW-1185">Reference proteome</keyword>
<feature type="transmembrane region" description="Helical" evidence="9">
    <location>
        <begin position="16"/>
        <end position="34"/>
    </location>
</feature>
<name>A0A2S1LD55_9FLAO</name>
<dbReference type="GO" id="GO:0016887">
    <property type="term" value="F:ATP hydrolysis activity"/>
    <property type="evidence" value="ECO:0007669"/>
    <property type="project" value="InterPro"/>
</dbReference>
<dbReference type="PROSITE" id="PS00211">
    <property type="entry name" value="ABC_TRANSPORTER_1"/>
    <property type="match status" value="1"/>
</dbReference>
<dbReference type="InterPro" id="IPR017871">
    <property type="entry name" value="ABC_transporter-like_CS"/>
</dbReference>
<dbReference type="InterPro" id="IPR011527">
    <property type="entry name" value="ABC1_TM_dom"/>
</dbReference>
<evidence type="ECO:0000256" key="9">
    <source>
        <dbReference type="SAM" id="Phobius"/>
    </source>
</evidence>
<evidence type="ECO:0000256" key="2">
    <source>
        <dbReference type="ARBA" id="ARBA00022448"/>
    </source>
</evidence>
<dbReference type="FunFam" id="3.40.50.300:FF:000221">
    <property type="entry name" value="Multidrug ABC transporter ATP-binding protein"/>
    <property type="match status" value="1"/>
</dbReference>
<dbReference type="RefSeq" id="WP_108740602.1">
    <property type="nucleotide sequence ID" value="NZ_CP020918.1"/>
</dbReference>
<dbReference type="InterPro" id="IPR003593">
    <property type="entry name" value="AAA+_ATPase"/>
</dbReference>
<dbReference type="Proteomes" id="UP000244527">
    <property type="component" value="Chromosome"/>
</dbReference>
<comment type="subcellular location">
    <subcellularLocation>
        <location evidence="1">Cell membrane</location>
        <topology evidence="1">Multi-pass membrane protein</topology>
    </subcellularLocation>
</comment>
<dbReference type="InterPro" id="IPR003439">
    <property type="entry name" value="ABC_transporter-like_ATP-bd"/>
</dbReference>
<feature type="domain" description="ABC transmembrane type-1" evidence="11">
    <location>
        <begin position="19"/>
        <end position="311"/>
    </location>
</feature>
<feature type="domain" description="ABC transporter" evidence="10">
    <location>
        <begin position="343"/>
        <end position="578"/>
    </location>
</feature>
<keyword evidence="4 9" id="KW-0812">Transmembrane</keyword>
<gene>
    <name evidence="12" type="ORF">FFWV33_09005</name>
</gene>
<dbReference type="GO" id="GO:0015421">
    <property type="term" value="F:ABC-type oligopeptide transporter activity"/>
    <property type="evidence" value="ECO:0007669"/>
    <property type="project" value="TreeGrafter"/>
</dbReference>
<evidence type="ECO:0000313" key="13">
    <source>
        <dbReference type="Proteomes" id="UP000244527"/>
    </source>
</evidence>
<evidence type="ECO:0000256" key="3">
    <source>
        <dbReference type="ARBA" id="ARBA00022475"/>
    </source>
</evidence>
<keyword evidence="6" id="KW-0067">ATP-binding</keyword>
<dbReference type="KEGG" id="ffa:FFWV33_09005"/>
<dbReference type="SMART" id="SM00382">
    <property type="entry name" value="AAA"/>
    <property type="match status" value="1"/>
</dbReference>
<reference evidence="12 13" key="1">
    <citation type="submission" date="2017-04" db="EMBL/GenBank/DDBJ databases">
        <title>Compelte genome sequence of WV33.</title>
        <authorList>
            <person name="Lee P.C."/>
        </authorList>
    </citation>
    <scope>NUCLEOTIDE SEQUENCE [LARGE SCALE GENOMIC DNA]</scope>
    <source>
        <strain evidence="12 13">WV33</strain>
    </source>
</reference>